<dbReference type="RefSeq" id="WP_201858437.1">
    <property type="nucleotide sequence ID" value="NZ_JAERRG010000060.1"/>
</dbReference>
<evidence type="ECO:0000256" key="1">
    <source>
        <dbReference type="SAM" id="Phobius"/>
    </source>
</evidence>
<reference evidence="2 3" key="1">
    <citation type="submission" date="2021-01" db="EMBL/GenBank/DDBJ databases">
        <title>WGS of actinomycetes isolated from Thailand.</title>
        <authorList>
            <person name="Thawai C."/>
        </authorList>
    </citation>
    <scope>NUCLEOTIDE SEQUENCE [LARGE SCALE GENOMIC DNA]</scope>
    <source>
        <strain evidence="2 3">CA3R110</strain>
    </source>
</reference>
<keyword evidence="1" id="KW-1133">Transmembrane helix</keyword>
<gene>
    <name evidence="2" type="ORF">JK364_51735</name>
</gene>
<organism evidence="2 3">
    <name type="scientific">Streptomyces endocoffeicus</name>
    <dbReference type="NCBI Taxonomy" id="2898945"/>
    <lineage>
        <taxon>Bacteria</taxon>
        <taxon>Bacillati</taxon>
        <taxon>Actinomycetota</taxon>
        <taxon>Actinomycetes</taxon>
        <taxon>Kitasatosporales</taxon>
        <taxon>Streptomycetaceae</taxon>
        <taxon>Streptomyces</taxon>
    </lineage>
</organism>
<keyword evidence="1" id="KW-0472">Membrane</keyword>
<keyword evidence="1" id="KW-0812">Transmembrane</keyword>
<accession>A0ABS1Q7P3</accession>
<keyword evidence="3" id="KW-1185">Reference proteome</keyword>
<proteinExistence type="predicted"/>
<comment type="caution">
    <text evidence="2">The sequence shown here is derived from an EMBL/GenBank/DDBJ whole genome shotgun (WGS) entry which is preliminary data.</text>
</comment>
<dbReference type="Proteomes" id="UP000621510">
    <property type="component" value="Unassembled WGS sequence"/>
</dbReference>
<evidence type="ECO:0000313" key="2">
    <source>
        <dbReference type="EMBL" id="MBL1120679.1"/>
    </source>
</evidence>
<evidence type="ECO:0000313" key="3">
    <source>
        <dbReference type="Proteomes" id="UP000621510"/>
    </source>
</evidence>
<dbReference type="EMBL" id="JAERRG010000060">
    <property type="protein sequence ID" value="MBL1120679.1"/>
    <property type="molecule type" value="Genomic_DNA"/>
</dbReference>
<sequence length="73" mass="7613">MPPGKTFDIRRLIAGLLGLYGAVLTVLGLTDGPAEVAKADGIRINLWIGLGLLAVATAFAAWARLAPAGREDR</sequence>
<feature type="transmembrane region" description="Helical" evidence="1">
    <location>
        <begin position="12"/>
        <end position="30"/>
    </location>
</feature>
<protein>
    <recommendedName>
        <fullName evidence="4">Integral membrane protein</fullName>
    </recommendedName>
</protein>
<name>A0ABS1Q7P3_9ACTN</name>
<evidence type="ECO:0008006" key="4">
    <source>
        <dbReference type="Google" id="ProtNLM"/>
    </source>
</evidence>
<feature type="transmembrane region" description="Helical" evidence="1">
    <location>
        <begin position="42"/>
        <end position="63"/>
    </location>
</feature>